<dbReference type="RefSeq" id="WP_090861765.1">
    <property type="nucleotide sequence ID" value="NZ_LT629759.1"/>
</dbReference>
<protein>
    <submittedName>
        <fullName evidence="1">Uncharacterized protein</fullName>
    </submittedName>
</protein>
<dbReference type="OrthoDB" id="9947492at2"/>
<dbReference type="AlphaFoldDB" id="A0A1H1L5H9"/>
<dbReference type="GeneID" id="78500063"/>
<evidence type="ECO:0000313" key="2">
    <source>
        <dbReference type="Proteomes" id="UP000199480"/>
    </source>
</evidence>
<evidence type="ECO:0000313" key="1">
    <source>
        <dbReference type="EMBL" id="SDR69552.1"/>
    </source>
</evidence>
<dbReference type="EMBL" id="LT629759">
    <property type="protein sequence ID" value="SDR69552.1"/>
    <property type="molecule type" value="Genomic_DNA"/>
</dbReference>
<accession>A0A1H1L5H9</accession>
<dbReference type="Proteomes" id="UP000199480">
    <property type="component" value="Chromosome I"/>
</dbReference>
<name>A0A1H1L5H9_9ACTN</name>
<gene>
    <name evidence="1" type="ORF">SAMN04489857_0693</name>
</gene>
<proteinExistence type="predicted"/>
<reference evidence="2" key="1">
    <citation type="submission" date="2016-10" db="EMBL/GenBank/DDBJ databases">
        <authorList>
            <person name="Varghese N."/>
            <person name="Submissions S."/>
        </authorList>
    </citation>
    <scope>NUCLEOTIDE SEQUENCE [LARGE SCALE GENOMIC DNA]</scope>
    <source>
        <strain evidence="2">DSM 22620</strain>
    </source>
</reference>
<organism evidence="1 2">
    <name type="scientific">Parafannyhessea umbonata</name>
    <dbReference type="NCBI Taxonomy" id="604330"/>
    <lineage>
        <taxon>Bacteria</taxon>
        <taxon>Bacillati</taxon>
        <taxon>Actinomycetota</taxon>
        <taxon>Coriobacteriia</taxon>
        <taxon>Coriobacteriales</taxon>
        <taxon>Atopobiaceae</taxon>
        <taxon>Parafannyhessea</taxon>
    </lineage>
</organism>
<sequence length="126" mass="13723">MMRMAERNKRDLWLSKPELVELVDDDGVGTAEYVSKWSTPVHLRANVSAPSGDATASPFGESIDYDLSVVIGDNELGISEGDVMWALSEPQTADDGQPVMTDAYDVRAVSQSIGFFSVALKRGEVR</sequence>